<accession>A0ABZ1TTH3</accession>
<evidence type="ECO:0000313" key="2">
    <source>
        <dbReference type="Proteomes" id="UP001432222"/>
    </source>
</evidence>
<dbReference type="Proteomes" id="UP001432222">
    <property type="component" value="Chromosome"/>
</dbReference>
<proteinExistence type="predicted"/>
<gene>
    <name evidence="1" type="ORF">OHA16_04210</name>
</gene>
<protein>
    <submittedName>
        <fullName evidence="1">Uncharacterized protein</fullName>
    </submittedName>
</protein>
<dbReference type="RefSeq" id="WP_328953323.1">
    <property type="nucleotide sequence ID" value="NZ_CP108110.1"/>
</dbReference>
<sequence length="139" mass="14472">MAGAGAANEHRKRAAARTLGVVRTGPAGEGCRMLGWWFVVTVPAAGDGEDVVLAKWETGLGGLDWIAGLVAAGRAEQSGFDGYPHRFTVRAGEVLPLLADGSVPDAGPGAEFRPRELHPDRIAACPADALLTVDAWDQS</sequence>
<reference evidence="1" key="1">
    <citation type="submission" date="2022-10" db="EMBL/GenBank/DDBJ databases">
        <title>The complete genomes of actinobacterial strains from the NBC collection.</title>
        <authorList>
            <person name="Joergensen T.S."/>
            <person name="Alvarez Arevalo M."/>
            <person name="Sterndorff E.B."/>
            <person name="Faurdal D."/>
            <person name="Vuksanovic O."/>
            <person name="Mourched A.-S."/>
            <person name="Charusanti P."/>
            <person name="Shaw S."/>
            <person name="Blin K."/>
            <person name="Weber T."/>
        </authorList>
    </citation>
    <scope>NUCLEOTIDE SEQUENCE</scope>
    <source>
        <strain evidence="1">NBC_00222</strain>
    </source>
</reference>
<dbReference type="EMBL" id="CP108110">
    <property type="protein sequence ID" value="WUQ82257.1"/>
    <property type="molecule type" value="Genomic_DNA"/>
</dbReference>
<keyword evidence="2" id="KW-1185">Reference proteome</keyword>
<name>A0ABZ1TTH3_9ACTN</name>
<evidence type="ECO:0000313" key="1">
    <source>
        <dbReference type="EMBL" id="WUQ82257.1"/>
    </source>
</evidence>
<organism evidence="1 2">
    <name type="scientific">Kitasatospora purpeofusca</name>
    <dbReference type="NCBI Taxonomy" id="67352"/>
    <lineage>
        <taxon>Bacteria</taxon>
        <taxon>Bacillati</taxon>
        <taxon>Actinomycetota</taxon>
        <taxon>Actinomycetes</taxon>
        <taxon>Kitasatosporales</taxon>
        <taxon>Streptomycetaceae</taxon>
        <taxon>Kitasatospora</taxon>
    </lineage>
</organism>